<evidence type="ECO:0000256" key="1">
    <source>
        <dbReference type="SAM" id="Phobius"/>
    </source>
</evidence>
<reference evidence="3 4" key="1">
    <citation type="journal article" date="2021" name="Pathogens">
        <title>Isolation and Characterization of Kingella bonacorsii sp. nov., A Novel Kingella Species Detected in a Stable Periodontitis Subject.</title>
        <authorList>
            <person name="Antezack A."/>
            <person name="Boxberger M."/>
            <person name="Rolland C."/>
            <person name="Monnet-Corti V."/>
            <person name="La Scola B."/>
        </authorList>
    </citation>
    <scope>NUCLEOTIDE SEQUENCE [LARGE SCALE GENOMIC DNA]</scope>
    <source>
        <strain evidence="3 4">Marseille-Q4569</strain>
    </source>
</reference>
<sequence length="81" mass="8276">MKALQTLKKIGASVNQKATAAVVATTAFIATNSYAGAMADAVKTETADVKTDLYAVGAIVIGFVVVGTVVGMTIGMLRRGR</sequence>
<feature type="transmembrane region" description="Helical" evidence="1">
    <location>
        <begin position="53"/>
        <end position="77"/>
    </location>
</feature>
<keyword evidence="1" id="KW-0812">Transmembrane</keyword>
<protein>
    <submittedName>
        <fullName evidence="3">Uncharacterized protein</fullName>
    </submittedName>
</protein>
<organism evidence="3 4">
    <name type="scientific">Kingella bonacorsii</name>
    <dbReference type="NCBI Taxonomy" id="2796361"/>
    <lineage>
        <taxon>Bacteria</taxon>
        <taxon>Pseudomonadati</taxon>
        <taxon>Pseudomonadota</taxon>
        <taxon>Betaproteobacteria</taxon>
        <taxon>Neisseriales</taxon>
        <taxon>Neisseriaceae</taxon>
        <taxon>Kingella</taxon>
    </lineage>
</organism>
<keyword evidence="4" id="KW-1185">Reference proteome</keyword>
<keyword evidence="2" id="KW-0732">Signal</keyword>
<feature type="signal peptide" evidence="2">
    <location>
        <begin position="1"/>
        <end position="35"/>
    </location>
</feature>
<comment type="caution">
    <text evidence="3">The sequence shown here is derived from an EMBL/GenBank/DDBJ whole genome shotgun (WGS) entry which is preliminary data.</text>
</comment>
<gene>
    <name evidence="3" type="ORF">JDW22_10480</name>
</gene>
<dbReference type="EMBL" id="JAEHNZ010000003">
    <property type="protein sequence ID" value="MBK0396987.1"/>
    <property type="molecule type" value="Genomic_DNA"/>
</dbReference>
<feature type="chain" id="PRO_5047210853" evidence="2">
    <location>
        <begin position="36"/>
        <end position="81"/>
    </location>
</feature>
<keyword evidence="1" id="KW-0472">Membrane</keyword>
<evidence type="ECO:0000256" key="2">
    <source>
        <dbReference type="SAM" id="SignalP"/>
    </source>
</evidence>
<evidence type="ECO:0000313" key="4">
    <source>
        <dbReference type="Proteomes" id="UP000614058"/>
    </source>
</evidence>
<dbReference type="Proteomes" id="UP000614058">
    <property type="component" value="Unassembled WGS sequence"/>
</dbReference>
<name>A0ABS1BVX7_9NEIS</name>
<proteinExistence type="predicted"/>
<accession>A0ABS1BVX7</accession>
<keyword evidence="1" id="KW-1133">Transmembrane helix</keyword>
<evidence type="ECO:0000313" key="3">
    <source>
        <dbReference type="EMBL" id="MBK0396987.1"/>
    </source>
</evidence>
<dbReference type="RefSeq" id="WP_200523010.1">
    <property type="nucleotide sequence ID" value="NZ_JAEHNZ010000003.1"/>
</dbReference>